<protein>
    <recommendedName>
        <fullName evidence="3">Phosphatidylinositol-specific phospholipase C X domain-containing protein</fullName>
    </recommendedName>
</protein>
<dbReference type="SUPFAM" id="SSF51695">
    <property type="entry name" value="PLC-like phosphodiesterases"/>
    <property type="match status" value="1"/>
</dbReference>
<name>A0AAW0RYL4_9HYPO</name>
<dbReference type="AlphaFoldDB" id="A0AAW0RYL4"/>
<dbReference type="GO" id="GO:0006629">
    <property type="term" value="P:lipid metabolic process"/>
    <property type="evidence" value="ECO:0007669"/>
    <property type="project" value="InterPro"/>
</dbReference>
<keyword evidence="2" id="KW-0812">Transmembrane</keyword>
<dbReference type="InterPro" id="IPR017946">
    <property type="entry name" value="PLC-like_Pdiesterase_TIM-brl"/>
</dbReference>
<organism evidence="4 5">
    <name type="scientific">Beauveria asiatica</name>
    <dbReference type="NCBI Taxonomy" id="1069075"/>
    <lineage>
        <taxon>Eukaryota</taxon>
        <taxon>Fungi</taxon>
        <taxon>Dikarya</taxon>
        <taxon>Ascomycota</taxon>
        <taxon>Pezizomycotina</taxon>
        <taxon>Sordariomycetes</taxon>
        <taxon>Hypocreomycetidae</taxon>
        <taxon>Hypocreales</taxon>
        <taxon>Cordycipitaceae</taxon>
        <taxon>Beauveria</taxon>
    </lineage>
</organism>
<dbReference type="SMART" id="SM00148">
    <property type="entry name" value="PLCXc"/>
    <property type="match status" value="1"/>
</dbReference>
<feature type="domain" description="Phosphatidylinositol-specific phospholipase C X" evidence="3">
    <location>
        <begin position="148"/>
        <end position="297"/>
    </location>
</feature>
<dbReference type="PANTHER" id="PTHR13593:SF113">
    <property type="entry name" value="SI:DKEY-266F7.9"/>
    <property type="match status" value="1"/>
</dbReference>
<dbReference type="PANTHER" id="PTHR13593">
    <property type="match status" value="1"/>
</dbReference>
<feature type="region of interest" description="Disordered" evidence="1">
    <location>
        <begin position="1"/>
        <end position="70"/>
    </location>
</feature>
<keyword evidence="2" id="KW-1133">Transmembrane helix</keyword>
<feature type="compositionally biased region" description="Pro residues" evidence="1">
    <location>
        <begin position="53"/>
        <end position="64"/>
    </location>
</feature>
<dbReference type="Gene3D" id="3.20.20.190">
    <property type="entry name" value="Phosphatidylinositol (PI) phosphodiesterase"/>
    <property type="match status" value="1"/>
</dbReference>
<dbReference type="InterPro" id="IPR000909">
    <property type="entry name" value="PLipase_C_PInositol-sp_X_dom"/>
</dbReference>
<dbReference type="CDD" id="cd08586">
    <property type="entry name" value="PI-PLCc_BcPLC_like"/>
    <property type="match status" value="1"/>
</dbReference>
<dbReference type="PROSITE" id="PS50007">
    <property type="entry name" value="PIPLC_X_DOMAIN"/>
    <property type="match status" value="1"/>
</dbReference>
<evidence type="ECO:0000313" key="4">
    <source>
        <dbReference type="EMBL" id="KAK8147347.1"/>
    </source>
</evidence>
<comment type="caution">
    <text evidence="4">The sequence shown here is derived from an EMBL/GenBank/DDBJ whole genome shotgun (WGS) entry which is preliminary data.</text>
</comment>
<gene>
    <name evidence="4" type="ORF">G3M48_001770</name>
</gene>
<dbReference type="InterPro" id="IPR051057">
    <property type="entry name" value="PI-PLC_domain"/>
</dbReference>
<evidence type="ECO:0000256" key="1">
    <source>
        <dbReference type="SAM" id="MobiDB-lite"/>
    </source>
</evidence>
<proteinExistence type="predicted"/>
<evidence type="ECO:0000259" key="3">
    <source>
        <dbReference type="SMART" id="SM00148"/>
    </source>
</evidence>
<evidence type="ECO:0000256" key="2">
    <source>
        <dbReference type="SAM" id="Phobius"/>
    </source>
</evidence>
<reference evidence="4 5" key="1">
    <citation type="submission" date="2020-02" db="EMBL/GenBank/DDBJ databases">
        <title>Comparative genomics of the hypocrealean fungal genus Beauvera.</title>
        <authorList>
            <person name="Showalter D.N."/>
            <person name="Bushley K.E."/>
            <person name="Rehner S.A."/>
        </authorList>
    </citation>
    <scope>NUCLEOTIDE SEQUENCE [LARGE SCALE GENOMIC DNA]</scope>
    <source>
        <strain evidence="4 5">ARSEF4384</strain>
    </source>
</reference>
<sequence>MRPQSPIPLNDRRRSPDLLSRPFISSSSSSSSPSPSPPSSPLLRKHSPDAAPLLPPPPPPPPPPPHHHHRRTTTTYYLSWLALAAFIALSIMMLLRTLLLTAAAATPCAVSAACYHGFRSAFSFDAHLLASSPRHAAWMGALRNDTLLTSLSIPGTHDTMTYAIGSDVLQCQNWNLSVQLAAGLRYFDVRARLRDDQLHIYHGDGDTGFGYQDVLLEVFGFLARNPSEAVVLRVKQEGPPLPGQRNNTLTFEEAFNYYLHNSSITAKQAARHMHDWDPAAPLPALGDLRSKVLVLQDFPADHDGPANKYGVAWDDGRQMVLEDRWIVPDVHHLRDKWTAIREALERAAGDVQDNKALYLSHVSASVGVLPIEAAAGPRNGSVVGMNDETGRWLENGDQAGRTGIVIFDFPGKRAIEAVLARNAAYNA</sequence>
<keyword evidence="5" id="KW-1185">Reference proteome</keyword>
<dbReference type="EMBL" id="JAAHCF010000153">
    <property type="protein sequence ID" value="KAK8147347.1"/>
    <property type="molecule type" value="Genomic_DNA"/>
</dbReference>
<dbReference type="SUPFAM" id="SSF101447">
    <property type="entry name" value="Formin homology 2 domain (FH2 domain)"/>
    <property type="match status" value="1"/>
</dbReference>
<accession>A0AAW0RYL4</accession>
<evidence type="ECO:0000313" key="5">
    <source>
        <dbReference type="Proteomes" id="UP001397290"/>
    </source>
</evidence>
<dbReference type="GO" id="GO:0008081">
    <property type="term" value="F:phosphoric diester hydrolase activity"/>
    <property type="evidence" value="ECO:0007669"/>
    <property type="project" value="InterPro"/>
</dbReference>
<dbReference type="Proteomes" id="UP001397290">
    <property type="component" value="Unassembled WGS sequence"/>
</dbReference>
<keyword evidence="2" id="KW-0472">Membrane</keyword>
<dbReference type="Pfam" id="PF00388">
    <property type="entry name" value="PI-PLC-X"/>
    <property type="match status" value="1"/>
</dbReference>
<feature type="transmembrane region" description="Helical" evidence="2">
    <location>
        <begin position="77"/>
        <end position="99"/>
    </location>
</feature>